<keyword evidence="2" id="KW-0813">Transport</keyword>
<evidence type="ECO:0000256" key="3">
    <source>
        <dbReference type="ARBA" id="ARBA00022692"/>
    </source>
</evidence>
<evidence type="ECO:0000256" key="4">
    <source>
        <dbReference type="ARBA" id="ARBA00022989"/>
    </source>
</evidence>
<feature type="transmembrane region" description="Helical" evidence="15">
    <location>
        <begin position="714"/>
        <end position="735"/>
    </location>
</feature>
<gene>
    <name evidence="18" type="ORF">OVA965_LOCUS17194</name>
    <name evidence="19" type="ORF">TMI583_LOCUS17204</name>
</gene>
<feature type="region of interest" description="Disordered" evidence="14">
    <location>
        <begin position="765"/>
        <end position="786"/>
    </location>
</feature>
<dbReference type="Gene3D" id="3.40.190.10">
    <property type="entry name" value="Periplasmic binding protein-like II"/>
    <property type="match status" value="3"/>
</dbReference>
<evidence type="ECO:0000256" key="1">
    <source>
        <dbReference type="ARBA" id="ARBA00004141"/>
    </source>
</evidence>
<dbReference type="SUPFAM" id="SSF53822">
    <property type="entry name" value="Periplasmic binding protein-like I"/>
    <property type="match status" value="1"/>
</dbReference>
<dbReference type="Pfam" id="PF01094">
    <property type="entry name" value="ANF_receptor"/>
    <property type="match status" value="1"/>
</dbReference>
<comment type="caution">
    <text evidence="19">The sequence shown here is derived from an EMBL/GenBank/DDBJ whole genome shotgun (WGS) entry which is preliminary data.</text>
</comment>
<evidence type="ECO:0000313" key="19">
    <source>
        <dbReference type="EMBL" id="CAF3822541.1"/>
    </source>
</evidence>
<dbReference type="PRINTS" id="PR00248">
    <property type="entry name" value="GPCRMGR"/>
</dbReference>
<dbReference type="InterPro" id="IPR028082">
    <property type="entry name" value="Peripla_BP_I"/>
</dbReference>
<keyword evidence="8" id="KW-0675">Receptor</keyword>
<feature type="transmembrane region" description="Helical" evidence="15">
    <location>
        <begin position="518"/>
        <end position="536"/>
    </location>
</feature>
<evidence type="ECO:0000256" key="15">
    <source>
        <dbReference type="SAM" id="Phobius"/>
    </source>
</evidence>
<feature type="chain" id="PRO_5035707608" description="Ionotropic glutamate receptor C-terminal domain-containing protein" evidence="16">
    <location>
        <begin position="27"/>
        <end position="786"/>
    </location>
</feature>
<protein>
    <recommendedName>
        <fullName evidence="17">Ionotropic glutamate receptor C-terminal domain-containing protein</fullName>
    </recommendedName>
</protein>
<dbReference type="Proteomes" id="UP000682733">
    <property type="component" value="Unassembled WGS sequence"/>
</dbReference>
<dbReference type="Pfam" id="PF10613">
    <property type="entry name" value="Lig_chan-Glu_bd"/>
    <property type="match status" value="1"/>
</dbReference>
<dbReference type="InterPro" id="IPR015683">
    <property type="entry name" value="Ionotropic_Glu_rcpt"/>
</dbReference>
<evidence type="ECO:0000259" key="17">
    <source>
        <dbReference type="SMART" id="SM00079"/>
    </source>
</evidence>
<dbReference type="Gene3D" id="1.10.287.70">
    <property type="match status" value="1"/>
</dbReference>
<dbReference type="InterPro" id="IPR019594">
    <property type="entry name" value="Glu/Gly-bd"/>
</dbReference>
<dbReference type="InterPro" id="IPR000337">
    <property type="entry name" value="GPCR_3"/>
</dbReference>
<dbReference type="AlphaFoldDB" id="A0A8S2JR82"/>
<feature type="signal peptide" evidence="16">
    <location>
        <begin position="1"/>
        <end position="26"/>
    </location>
</feature>
<dbReference type="EMBL" id="CAJOBA010008191">
    <property type="protein sequence ID" value="CAF3822541.1"/>
    <property type="molecule type" value="Genomic_DNA"/>
</dbReference>
<feature type="transmembrane region" description="Helical" evidence="15">
    <location>
        <begin position="580"/>
        <end position="601"/>
    </location>
</feature>
<reference evidence="19" key="1">
    <citation type="submission" date="2021-02" db="EMBL/GenBank/DDBJ databases">
        <authorList>
            <person name="Nowell W R."/>
        </authorList>
    </citation>
    <scope>NUCLEOTIDE SEQUENCE</scope>
</reference>
<dbReference type="SMART" id="SM00079">
    <property type="entry name" value="PBPe"/>
    <property type="match status" value="1"/>
</dbReference>
<comment type="subcellular location">
    <subcellularLocation>
        <location evidence="1">Membrane</location>
        <topology evidence="1">Multi-pass membrane protein</topology>
    </subcellularLocation>
    <subcellularLocation>
        <location evidence="13">Postsynaptic cell membrane</location>
    </subcellularLocation>
</comment>
<keyword evidence="3 15" id="KW-0812">Transmembrane</keyword>
<dbReference type="InterPro" id="IPR001828">
    <property type="entry name" value="ANF_lig-bd_rcpt"/>
</dbReference>
<evidence type="ECO:0000256" key="7">
    <source>
        <dbReference type="ARBA" id="ARBA00023136"/>
    </source>
</evidence>
<dbReference type="PRINTS" id="PR01176">
    <property type="entry name" value="GABABRECEPTR"/>
</dbReference>
<dbReference type="SUPFAM" id="SSF53850">
    <property type="entry name" value="Periplasmic binding protein-like II"/>
    <property type="match status" value="1"/>
</dbReference>
<evidence type="ECO:0000256" key="11">
    <source>
        <dbReference type="ARBA" id="ARBA00023286"/>
    </source>
</evidence>
<accession>A0A8S2JR82</accession>
<dbReference type="SUPFAM" id="SSF81324">
    <property type="entry name" value="Voltage-gated potassium channels"/>
    <property type="match status" value="1"/>
</dbReference>
<name>A0A8S2JR82_9BILA</name>
<evidence type="ECO:0000256" key="9">
    <source>
        <dbReference type="ARBA" id="ARBA00023180"/>
    </source>
</evidence>
<dbReference type="Proteomes" id="UP000677228">
    <property type="component" value="Unassembled WGS sequence"/>
</dbReference>
<keyword evidence="9" id="KW-0325">Glycoprotein</keyword>
<proteinExistence type="predicted"/>
<dbReference type="PANTHER" id="PTHR18966">
    <property type="entry name" value="IONOTROPIC GLUTAMATE RECEPTOR"/>
    <property type="match status" value="1"/>
</dbReference>
<evidence type="ECO:0000256" key="13">
    <source>
        <dbReference type="ARBA" id="ARBA00034100"/>
    </source>
</evidence>
<feature type="compositionally biased region" description="Polar residues" evidence="14">
    <location>
        <begin position="766"/>
        <end position="786"/>
    </location>
</feature>
<dbReference type="InterPro" id="IPR001320">
    <property type="entry name" value="Iontro_rcpt_C"/>
</dbReference>
<evidence type="ECO:0000256" key="2">
    <source>
        <dbReference type="ARBA" id="ARBA00022448"/>
    </source>
</evidence>
<keyword evidence="16" id="KW-0732">Signal</keyword>
<feature type="domain" description="Ionotropic glutamate receptor C-terminal" evidence="17">
    <location>
        <begin position="395"/>
        <end position="696"/>
    </location>
</feature>
<evidence type="ECO:0000256" key="8">
    <source>
        <dbReference type="ARBA" id="ARBA00023170"/>
    </source>
</evidence>
<dbReference type="GO" id="GO:0045211">
    <property type="term" value="C:postsynaptic membrane"/>
    <property type="evidence" value="ECO:0007669"/>
    <property type="project" value="UniProtKB-SubCell"/>
</dbReference>
<keyword evidence="6" id="KW-0406">Ion transport</keyword>
<keyword evidence="4 15" id="KW-1133">Transmembrane helix</keyword>
<evidence type="ECO:0000256" key="16">
    <source>
        <dbReference type="SAM" id="SignalP"/>
    </source>
</evidence>
<evidence type="ECO:0000313" key="18">
    <source>
        <dbReference type="EMBL" id="CAF1056376.1"/>
    </source>
</evidence>
<keyword evidence="10" id="KW-0628">Postsynaptic cell membrane</keyword>
<evidence type="ECO:0000313" key="20">
    <source>
        <dbReference type="Proteomes" id="UP000682733"/>
    </source>
</evidence>
<keyword evidence="12" id="KW-0407">Ion channel</keyword>
<dbReference type="Gene3D" id="3.40.50.2300">
    <property type="match status" value="2"/>
</dbReference>
<sequence length="786" mass="86200">MLYLCNFRWLLVHFMIRLFNVQYARTTWPSSNFSNVQLLGLFQDIPNAAEITTLPVHSRAMFKAAVLLSQQYNITVQEQFIGWQVAETGGDVIAALGNSCRIMSTSKIVGIVGPVFSREARIVAAFANTIGIPVISYAATDPGLSDRNAFPAFYRTIPSDTTAALSIAKLFIRFNWTSCIIVYQNDEFGSGGMNAISQAFSSNGLVVEETLIFDVLTLRIRGDLKSTLSSSTTRIVLLWAEPSYTSLILQNALDHDVLGPQFVWILRSSVPLSSFNRTSDKQLIGMFSVEPLVGSVVSAPINTTLLNAAFNIWQHYEPESFPGATEFSANVTDRINGTYYVAKNAQSSGNGTNYVSVLKWSDPDDWKAYSQVDVIVWPGNLLVTPTGLAALSGVNLRIVVIEALPFTMLRNVTDAFGHNTTKLIGYVPDLIDLLKNSMGFIPNITLAPSNQTYAGLILAVANGVYDMAIGDITVTSERRKIVDFSTSIFGNSLRIIIRQTPAVNVDLLSYLKPFSLKVWLTLLGVSIYAAILFCLLERHKNEALREKSNISAGVMSAWFSVGTILGYGADFQATTAAGRLLTIGLYILCLILVATYTANLASDVTISKSKYVISGIDDIKNGKIPFDHIGIVVDSAIEDYYLQEISGGIMDSGLVEYATNDVYCNLTLVGAEFDVNILSLRESGALDNLYRTWFQTSTCADSSSVVPAGVTIQALGGLFLTFVVISVLSLLLFAWTRRFTIKNYLTRAYPKKSSGQEYVTMERPSIKTSLKRPQNSESISSAEHHF</sequence>
<keyword evidence="5" id="KW-0770">Synapse</keyword>
<feature type="transmembrane region" description="Helical" evidence="15">
    <location>
        <begin position="548"/>
        <end position="568"/>
    </location>
</feature>
<evidence type="ECO:0000256" key="10">
    <source>
        <dbReference type="ARBA" id="ARBA00023257"/>
    </source>
</evidence>
<dbReference type="GO" id="GO:0004930">
    <property type="term" value="F:G protein-coupled receptor activity"/>
    <property type="evidence" value="ECO:0007669"/>
    <property type="project" value="InterPro"/>
</dbReference>
<dbReference type="EMBL" id="CAJNOK010008177">
    <property type="protein sequence ID" value="CAF1056376.1"/>
    <property type="molecule type" value="Genomic_DNA"/>
</dbReference>
<dbReference type="GO" id="GO:0015276">
    <property type="term" value="F:ligand-gated monoatomic ion channel activity"/>
    <property type="evidence" value="ECO:0007669"/>
    <property type="project" value="InterPro"/>
</dbReference>
<evidence type="ECO:0000256" key="5">
    <source>
        <dbReference type="ARBA" id="ARBA00023018"/>
    </source>
</evidence>
<evidence type="ECO:0000256" key="12">
    <source>
        <dbReference type="ARBA" id="ARBA00023303"/>
    </source>
</evidence>
<keyword evidence="11" id="KW-1071">Ligand-gated ion channel</keyword>
<evidence type="ECO:0000256" key="6">
    <source>
        <dbReference type="ARBA" id="ARBA00023065"/>
    </source>
</evidence>
<dbReference type="Pfam" id="PF00060">
    <property type="entry name" value="Lig_chan"/>
    <property type="match status" value="1"/>
</dbReference>
<keyword evidence="7 15" id="KW-0472">Membrane</keyword>
<evidence type="ECO:0000256" key="14">
    <source>
        <dbReference type="SAM" id="MobiDB-lite"/>
    </source>
</evidence>
<organism evidence="19 20">
    <name type="scientific">Didymodactylos carnosus</name>
    <dbReference type="NCBI Taxonomy" id="1234261"/>
    <lineage>
        <taxon>Eukaryota</taxon>
        <taxon>Metazoa</taxon>
        <taxon>Spiralia</taxon>
        <taxon>Gnathifera</taxon>
        <taxon>Rotifera</taxon>
        <taxon>Eurotatoria</taxon>
        <taxon>Bdelloidea</taxon>
        <taxon>Philodinida</taxon>
        <taxon>Philodinidae</taxon>
        <taxon>Didymodactylos</taxon>
    </lineage>
</organism>